<dbReference type="GeneID" id="35872182"/>
<dbReference type="STRING" id="1121869.SAMN03084138_01206"/>
<sequence>MQKRNTLIDWVSMSLAVAMVASGVYLRTDAVIASNTLNSDVSNAAYSHQGQQRYNQSLYQEGSAEKQLVRFFRSQGLFDMKSVHFTQDAGIKGLQVSVPSCEGYLAMLVMPDGDEFAGLWQTLAEKSQYRTQFLFDGTLYNEFPRTVFWLKTTLHAVARKVGAHTVFYPGPALAIAHPERCARADQLPFNHIALKGGIL</sequence>
<dbReference type="AlphaFoldDB" id="A0A1I5M810"/>
<keyword evidence="1" id="KW-0812">Transmembrane</keyword>
<protein>
    <submittedName>
        <fullName evidence="2">Uncharacterized protein</fullName>
    </submittedName>
</protein>
<organism evidence="2 3">
    <name type="scientific">Enterovibrio norvegicus DSM 15893</name>
    <dbReference type="NCBI Taxonomy" id="1121869"/>
    <lineage>
        <taxon>Bacteria</taxon>
        <taxon>Pseudomonadati</taxon>
        <taxon>Pseudomonadota</taxon>
        <taxon>Gammaproteobacteria</taxon>
        <taxon>Vibrionales</taxon>
        <taxon>Vibrionaceae</taxon>
        <taxon>Enterovibrio</taxon>
    </lineage>
</organism>
<evidence type="ECO:0000256" key="1">
    <source>
        <dbReference type="SAM" id="Phobius"/>
    </source>
</evidence>
<dbReference type="Proteomes" id="UP000182692">
    <property type="component" value="Unassembled WGS sequence"/>
</dbReference>
<keyword evidence="1" id="KW-0472">Membrane</keyword>
<dbReference type="EMBL" id="FOWR01000007">
    <property type="protein sequence ID" value="SFP05633.1"/>
    <property type="molecule type" value="Genomic_DNA"/>
</dbReference>
<feature type="transmembrane region" description="Helical" evidence="1">
    <location>
        <begin position="7"/>
        <end position="26"/>
    </location>
</feature>
<evidence type="ECO:0000313" key="2">
    <source>
        <dbReference type="EMBL" id="SFP05633.1"/>
    </source>
</evidence>
<dbReference type="RefSeq" id="WP_074925814.1">
    <property type="nucleotide sequence ID" value="NZ_FOWR01000007.1"/>
</dbReference>
<proteinExistence type="predicted"/>
<evidence type="ECO:0000313" key="3">
    <source>
        <dbReference type="Proteomes" id="UP000182692"/>
    </source>
</evidence>
<keyword evidence="1" id="KW-1133">Transmembrane helix</keyword>
<name>A0A1I5M810_9GAMM</name>
<accession>A0A1I5M810</accession>
<gene>
    <name evidence="2" type="ORF">SAMN03084138_01206</name>
</gene>
<reference evidence="2 3" key="1">
    <citation type="submission" date="2016-10" db="EMBL/GenBank/DDBJ databases">
        <authorList>
            <person name="de Groot N.N."/>
        </authorList>
    </citation>
    <scope>NUCLEOTIDE SEQUENCE [LARGE SCALE GENOMIC DNA]</scope>
    <source>
        <strain evidence="2 3">DSM 15893</strain>
    </source>
</reference>
<dbReference type="OrthoDB" id="5917521at2"/>